<gene>
    <name evidence="1" type="ORF">H2199_006777</name>
</gene>
<dbReference type="Proteomes" id="UP001172680">
    <property type="component" value="Unassembled WGS sequence"/>
</dbReference>
<evidence type="ECO:0000313" key="2">
    <source>
        <dbReference type="Proteomes" id="UP001172680"/>
    </source>
</evidence>
<accession>A0ACC2YUE4</accession>
<sequence>MYDCQTCDRTFCKRAFDNENNLRMHLNSRIHRGTVVACPYCRQGFVTASGVSHHLETGSCPNARAVNRDTIYRALRERDPHGVITHKQLEWHGETHTQMWEPDRAWNGRTYECYLCHREFSGTRPLEQHLNSPAHQQKLYHCPSRSCARPFVTLAAMFNHLESESCGFIRFEKPALPPHCQPENDFLLKLSSTFHTCVPTNLAFISTLLGTLSIISWLFAQLPQIYKNHTLKSTSGLSIFFLAEWLLGDVSNLLGCVFTDQALWQVVVASYYCMVDMVLVMQWLWYEQLQHGNPLTRVWSPERKCGLDNGGAPTNMQEVEGASLSNNSTAVGSSTSGSKDGTPSKTIERSQPRMTFHTPHFSRSPSPSGSSTPSTPSPPAIRRLARTNSPMPSPRTVLYISLLLAIAARASPITSTPTIALLPHSHDSAPLLKSSTQTAGRLLSWLSTLLYLGSRLPQLYKNHTRRSTSGLSGSSSFGPYGGGGWAGAEGSERAEWVGRAAPFWLGAAGVLVMDAGVGVQFWWFGEGGGEKVVVVEERMGRRWRWRRVSGWMRGWMPSVSEAGTPRPGSRAEGEASALLGQREGGGERAYGGV</sequence>
<dbReference type="EMBL" id="JAPDRP010000020">
    <property type="protein sequence ID" value="KAJ9638916.1"/>
    <property type="molecule type" value="Genomic_DNA"/>
</dbReference>
<proteinExistence type="predicted"/>
<protein>
    <submittedName>
        <fullName evidence="1">Uncharacterized protein</fullName>
    </submittedName>
</protein>
<comment type="caution">
    <text evidence="1">The sequence shown here is derived from an EMBL/GenBank/DDBJ whole genome shotgun (WGS) entry which is preliminary data.</text>
</comment>
<name>A0ACC2YUE4_9PEZI</name>
<keyword evidence="2" id="KW-1185">Reference proteome</keyword>
<reference evidence="1" key="1">
    <citation type="submission" date="2022-10" db="EMBL/GenBank/DDBJ databases">
        <title>Culturing micro-colonial fungi from biological soil crusts in the Mojave desert and describing Neophaeococcomyces mojavensis, and introducing the new genera and species Taxawa tesnikishii.</title>
        <authorList>
            <person name="Kurbessoian T."/>
            <person name="Stajich J.E."/>
        </authorList>
    </citation>
    <scope>NUCLEOTIDE SEQUENCE</scope>
    <source>
        <strain evidence="1">JES_115</strain>
    </source>
</reference>
<organism evidence="1 2">
    <name type="scientific">Coniosporium tulheliwenetii</name>
    <dbReference type="NCBI Taxonomy" id="3383036"/>
    <lineage>
        <taxon>Eukaryota</taxon>
        <taxon>Fungi</taxon>
        <taxon>Dikarya</taxon>
        <taxon>Ascomycota</taxon>
        <taxon>Pezizomycotina</taxon>
        <taxon>Dothideomycetes</taxon>
        <taxon>Dothideomycetes incertae sedis</taxon>
        <taxon>Coniosporium</taxon>
    </lineage>
</organism>
<evidence type="ECO:0000313" key="1">
    <source>
        <dbReference type="EMBL" id="KAJ9638916.1"/>
    </source>
</evidence>